<keyword evidence="4" id="KW-0695">RNA-directed DNA polymerase</keyword>
<keyword evidence="4" id="KW-0548">Nucleotidyltransferase</keyword>
<evidence type="ECO:0000313" key="4">
    <source>
        <dbReference type="EMBL" id="MFD2701307.1"/>
    </source>
</evidence>
<feature type="region of interest" description="Disordered" evidence="2">
    <location>
        <begin position="88"/>
        <end position="109"/>
    </location>
</feature>
<sequence length="466" mass="54593">MKAEYRKGCLQKDSVERKEYAGVQSTDPRDCRERDGATDLLERILNRDNLNKAYKRVKRNHGAPGIDGMTVEEALPWLREHREGLLESIRDGSYKPNPVRRKEIPKPDGSGVRKLGIPTVIDRVIQQAISQQLQPLFEPLFAEGSYGYRPGRSAQQAIRKVKEYAEQGYDYAVEIDLSKYFDTLNHELLMNLLRKQMQDKRVTDLIKKYLKSGVMEHGVRRETEEGSPQGGPLSPLLANIYLNEFDQEMKSREVNVIRYADDIVVLAKSKRAATRLLESCQKYLEKRMKLQINRRKSKVVSIVARKHFKFLGFALGKSRDRVHIRAHGQSLAKAKKKLKELTKRSQGKNVRQVMEQVKVYIRGWIGYFYVADMKRILQRWNEWLRRRFRMYIWKQWKKPRTKAQNLRKLGIPEWQAYQWANSRLGYWRIAGSPVLSRSITNKRLAQAGYYDFPAQYEHLRNLHLSG</sequence>
<dbReference type="Gene3D" id="3.30.70.270">
    <property type="match status" value="1"/>
</dbReference>
<feature type="coiled-coil region" evidence="1">
    <location>
        <begin position="324"/>
        <end position="351"/>
    </location>
</feature>
<dbReference type="EC" id="2.7.7.49" evidence="4"/>
<dbReference type="SUPFAM" id="SSF56672">
    <property type="entry name" value="DNA/RNA polymerases"/>
    <property type="match status" value="1"/>
</dbReference>
<dbReference type="InterPro" id="IPR043128">
    <property type="entry name" value="Rev_trsase/Diguanyl_cyclase"/>
</dbReference>
<dbReference type="EMBL" id="JBHUMJ010000002">
    <property type="protein sequence ID" value="MFD2701307.1"/>
    <property type="molecule type" value="Genomic_DNA"/>
</dbReference>
<dbReference type="GO" id="GO:0003964">
    <property type="term" value="F:RNA-directed DNA polymerase activity"/>
    <property type="evidence" value="ECO:0007669"/>
    <property type="project" value="UniProtKB-KW"/>
</dbReference>
<dbReference type="Proteomes" id="UP001597540">
    <property type="component" value="Unassembled WGS sequence"/>
</dbReference>
<dbReference type="Pfam" id="PF08388">
    <property type="entry name" value="GIIM"/>
    <property type="match status" value="1"/>
</dbReference>
<keyword evidence="4" id="KW-0808">Transferase</keyword>
<dbReference type="CDD" id="cd01651">
    <property type="entry name" value="RT_G2_intron"/>
    <property type="match status" value="1"/>
</dbReference>
<dbReference type="InterPro" id="IPR013597">
    <property type="entry name" value="Mat_intron_G2"/>
</dbReference>
<organism evidence="4 5">
    <name type="scientific">Paenibacillus shunpengii</name>
    <dbReference type="NCBI Taxonomy" id="2054424"/>
    <lineage>
        <taxon>Bacteria</taxon>
        <taxon>Bacillati</taxon>
        <taxon>Bacillota</taxon>
        <taxon>Bacilli</taxon>
        <taxon>Bacillales</taxon>
        <taxon>Paenibacillaceae</taxon>
        <taxon>Paenibacillus</taxon>
    </lineage>
</organism>
<dbReference type="Pfam" id="PF00078">
    <property type="entry name" value="RVT_1"/>
    <property type="match status" value="1"/>
</dbReference>
<dbReference type="RefSeq" id="WP_379262472.1">
    <property type="nucleotide sequence ID" value="NZ_JBHUMJ010000002.1"/>
</dbReference>
<evidence type="ECO:0000259" key="3">
    <source>
        <dbReference type="PROSITE" id="PS50878"/>
    </source>
</evidence>
<dbReference type="PROSITE" id="PS50878">
    <property type="entry name" value="RT_POL"/>
    <property type="match status" value="1"/>
</dbReference>
<dbReference type="InterPro" id="IPR000477">
    <property type="entry name" value="RT_dom"/>
</dbReference>
<dbReference type="InterPro" id="IPR030931">
    <property type="entry name" value="Group_II_RT_mat"/>
</dbReference>
<proteinExistence type="predicted"/>
<evidence type="ECO:0000313" key="5">
    <source>
        <dbReference type="Proteomes" id="UP001597540"/>
    </source>
</evidence>
<keyword evidence="5" id="KW-1185">Reference proteome</keyword>
<dbReference type="InterPro" id="IPR043502">
    <property type="entry name" value="DNA/RNA_pol_sf"/>
</dbReference>
<dbReference type="NCBIfam" id="TIGR04416">
    <property type="entry name" value="group_II_RT_mat"/>
    <property type="match status" value="1"/>
</dbReference>
<dbReference type="PANTHER" id="PTHR34047">
    <property type="entry name" value="NUCLEAR INTRON MATURASE 1, MITOCHONDRIAL-RELATED"/>
    <property type="match status" value="1"/>
</dbReference>
<protein>
    <submittedName>
        <fullName evidence="4">Group II intron reverse transcriptase/maturase</fullName>
        <ecNumber evidence="4">2.7.7.49</ecNumber>
    </submittedName>
</protein>
<name>A0ABW5SNC2_9BACL</name>
<comment type="caution">
    <text evidence="4">The sequence shown here is derived from an EMBL/GenBank/DDBJ whole genome shotgun (WGS) entry which is preliminary data.</text>
</comment>
<feature type="domain" description="Reverse transcriptase" evidence="3">
    <location>
        <begin position="85"/>
        <end position="315"/>
    </location>
</feature>
<dbReference type="PANTHER" id="PTHR34047:SF8">
    <property type="entry name" value="PROTEIN YKFC"/>
    <property type="match status" value="1"/>
</dbReference>
<dbReference type="InterPro" id="IPR051083">
    <property type="entry name" value="GrpII_Intron_Splice-Mob/Def"/>
</dbReference>
<accession>A0ABW5SNC2</accession>
<reference evidence="5" key="1">
    <citation type="journal article" date="2019" name="Int. J. Syst. Evol. Microbiol.">
        <title>The Global Catalogue of Microorganisms (GCM) 10K type strain sequencing project: providing services to taxonomists for standard genome sequencing and annotation.</title>
        <authorList>
            <consortium name="The Broad Institute Genomics Platform"/>
            <consortium name="The Broad Institute Genome Sequencing Center for Infectious Disease"/>
            <person name="Wu L."/>
            <person name="Ma J."/>
        </authorList>
    </citation>
    <scope>NUCLEOTIDE SEQUENCE [LARGE SCALE GENOMIC DNA]</scope>
    <source>
        <strain evidence="5">KCTC 33849</strain>
    </source>
</reference>
<keyword evidence="1" id="KW-0175">Coiled coil</keyword>
<gene>
    <name evidence="4" type="primary">ltrA</name>
    <name evidence="4" type="ORF">ACFSVM_12590</name>
</gene>
<evidence type="ECO:0000256" key="2">
    <source>
        <dbReference type="SAM" id="MobiDB-lite"/>
    </source>
</evidence>
<evidence type="ECO:0000256" key="1">
    <source>
        <dbReference type="SAM" id="Coils"/>
    </source>
</evidence>